<dbReference type="PANTHER" id="PTHR11097:SF9">
    <property type="entry name" value="EXOSOME COMPLEX COMPONENT RRP43"/>
    <property type="match status" value="1"/>
</dbReference>
<protein>
    <recommendedName>
        <fullName evidence="9">Ribosomal RNA-processing protein 43</fullName>
    </recommendedName>
</protein>
<dbReference type="GO" id="GO:0000176">
    <property type="term" value="C:nuclear exosome (RNase complex)"/>
    <property type="evidence" value="ECO:0007669"/>
    <property type="project" value="UniProtKB-ARBA"/>
</dbReference>
<name>W9W336_9EURO</name>
<dbReference type="InterPro" id="IPR020568">
    <property type="entry name" value="Ribosomal_Su5_D2-typ_SF"/>
</dbReference>
<evidence type="ECO:0000256" key="9">
    <source>
        <dbReference type="ARBA" id="ARBA00030617"/>
    </source>
</evidence>
<evidence type="ECO:0000313" key="13">
    <source>
        <dbReference type="Proteomes" id="UP000019473"/>
    </source>
</evidence>
<dbReference type="GO" id="GO:0071028">
    <property type="term" value="P:nuclear mRNA surveillance"/>
    <property type="evidence" value="ECO:0007669"/>
    <property type="project" value="TreeGrafter"/>
</dbReference>
<dbReference type="GO" id="GO:0071035">
    <property type="term" value="P:nuclear polyadenylation-dependent rRNA catabolic process"/>
    <property type="evidence" value="ECO:0007669"/>
    <property type="project" value="TreeGrafter"/>
</dbReference>
<reference evidence="12 13" key="1">
    <citation type="submission" date="2013-03" db="EMBL/GenBank/DDBJ databases">
        <title>The Genome Sequence of Cladophialophora yegresii CBS 114405.</title>
        <authorList>
            <consortium name="The Broad Institute Genomics Platform"/>
            <person name="Cuomo C."/>
            <person name="de Hoog S."/>
            <person name="Gorbushina A."/>
            <person name="Walker B."/>
            <person name="Young S.K."/>
            <person name="Zeng Q."/>
            <person name="Gargeya S."/>
            <person name="Fitzgerald M."/>
            <person name="Haas B."/>
            <person name="Abouelleil A."/>
            <person name="Allen A.W."/>
            <person name="Alvarado L."/>
            <person name="Arachchi H.M."/>
            <person name="Berlin A.M."/>
            <person name="Chapman S.B."/>
            <person name="Gainer-Dewar J."/>
            <person name="Goldberg J."/>
            <person name="Griggs A."/>
            <person name="Gujja S."/>
            <person name="Hansen M."/>
            <person name="Howarth C."/>
            <person name="Imamovic A."/>
            <person name="Ireland A."/>
            <person name="Larimer J."/>
            <person name="McCowan C."/>
            <person name="Murphy C."/>
            <person name="Pearson M."/>
            <person name="Poon T.W."/>
            <person name="Priest M."/>
            <person name="Roberts A."/>
            <person name="Saif S."/>
            <person name="Shea T."/>
            <person name="Sisk P."/>
            <person name="Sykes S."/>
            <person name="Wortman J."/>
            <person name="Nusbaum C."/>
            <person name="Birren B."/>
        </authorList>
    </citation>
    <scope>NUCLEOTIDE SEQUENCE [LARGE SCALE GENOMIC DNA]</scope>
    <source>
        <strain evidence="12 13">CBS 114405</strain>
    </source>
</reference>
<evidence type="ECO:0000256" key="2">
    <source>
        <dbReference type="ARBA" id="ARBA00004604"/>
    </source>
</evidence>
<dbReference type="Proteomes" id="UP000019473">
    <property type="component" value="Unassembled WGS sequence"/>
</dbReference>
<dbReference type="OrthoDB" id="45882at2759"/>
<evidence type="ECO:0000256" key="10">
    <source>
        <dbReference type="SAM" id="MobiDB-lite"/>
    </source>
</evidence>
<feature type="compositionally biased region" description="Basic and acidic residues" evidence="10">
    <location>
        <begin position="91"/>
        <end position="103"/>
    </location>
</feature>
<dbReference type="VEuPathDB" id="FungiDB:A1O7_02919"/>
<dbReference type="InterPro" id="IPR050590">
    <property type="entry name" value="Exosome_comp_Rrp42_subfam"/>
</dbReference>
<dbReference type="GO" id="GO:0034473">
    <property type="term" value="P:U1 snRNA 3'-end processing"/>
    <property type="evidence" value="ECO:0007669"/>
    <property type="project" value="TreeGrafter"/>
</dbReference>
<dbReference type="GeneID" id="19177521"/>
<keyword evidence="5" id="KW-0698">rRNA processing</keyword>
<evidence type="ECO:0000256" key="3">
    <source>
        <dbReference type="ARBA" id="ARBA00006678"/>
    </source>
</evidence>
<organism evidence="12 13">
    <name type="scientific">Cladophialophora yegresii CBS 114405</name>
    <dbReference type="NCBI Taxonomy" id="1182544"/>
    <lineage>
        <taxon>Eukaryota</taxon>
        <taxon>Fungi</taxon>
        <taxon>Dikarya</taxon>
        <taxon>Ascomycota</taxon>
        <taxon>Pezizomycotina</taxon>
        <taxon>Eurotiomycetes</taxon>
        <taxon>Chaetothyriomycetidae</taxon>
        <taxon>Chaetothyriales</taxon>
        <taxon>Herpotrichiellaceae</taxon>
        <taxon>Cladophialophora</taxon>
    </lineage>
</organism>
<dbReference type="SUPFAM" id="SSF54211">
    <property type="entry name" value="Ribosomal protein S5 domain 2-like"/>
    <property type="match status" value="1"/>
</dbReference>
<evidence type="ECO:0000256" key="6">
    <source>
        <dbReference type="ARBA" id="ARBA00022835"/>
    </source>
</evidence>
<dbReference type="GO" id="GO:0016075">
    <property type="term" value="P:rRNA catabolic process"/>
    <property type="evidence" value="ECO:0007669"/>
    <property type="project" value="TreeGrafter"/>
</dbReference>
<keyword evidence="13" id="KW-1185">Reference proteome</keyword>
<dbReference type="AlphaFoldDB" id="W9W336"/>
<dbReference type="GO" id="GO:0035925">
    <property type="term" value="F:mRNA 3'-UTR AU-rich region binding"/>
    <property type="evidence" value="ECO:0007669"/>
    <property type="project" value="TreeGrafter"/>
</dbReference>
<evidence type="ECO:0000256" key="4">
    <source>
        <dbReference type="ARBA" id="ARBA00022490"/>
    </source>
</evidence>
<dbReference type="InterPro" id="IPR036345">
    <property type="entry name" value="ExoRNase_PH_dom2_sf"/>
</dbReference>
<dbReference type="GO" id="GO:0005730">
    <property type="term" value="C:nucleolus"/>
    <property type="evidence" value="ECO:0007669"/>
    <property type="project" value="UniProtKB-SubCell"/>
</dbReference>
<dbReference type="RefSeq" id="XP_007755136.1">
    <property type="nucleotide sequence ID" value="XM_007756946.1"/>
</dbReference>
<evidence type="ECO:0000256" key="5">
    <source>
        <dbReference type="ARBA" id="ARBA00022552"/>
    </source>
</evidence>
<dbReference type="Pfam" id="PF01138">
    <property type="entry name" value="RNase_PH"/>
    <property type="match status" value="1"/>
</dbReference>
<feature type="domain" description="Exoribonuclease phosphorolytic" evidence="11">
    <location>
        <begin position="41"/>
        <end position="228"/>
    </location>
</feature>
<dbReference type="GO" id="GO:0034476">
    <property type="term" value="P:U5 snRNA 3'-end processing"/>
    <property type="evidence" value="ECO:0007669"/>
    <property type="project" value="TreeGrafter"/>
</dbReference>
<dbReference type="EMBL" id="AMGW01000002">
    <property type="protein sequence ID" value="EXJ62482.1"/>
    <property type="molecule type" value="Genomic_DNA"/>
</dbReference>
<accession>W9W336</accession>
<evidence type="ECO:0000256" key="1">
    <source>
        <dbReference type="ARBA" id="ARBA00004496"/>
    </source>
</evidence>
<feature type="region of interest" description="Disordered" evidence="10">
    <location>
        <begin position="86"/>
        <end position="113"/>
    </location>
</feature>
<dbReference type="STRING" id="1182544.W9W336"/>
<gene>
    <name evidence="12" type="ORF">A1O7_02919</name>
</gene>
<dbReference type="eggNOG" id="KOG1613">
    <property type="taxonomic scope" value="Eukaryota"/>
</dbReference>
<dbReference type="GO" id="GO:0000467">
    <property type="term" value="P:exonucleolytic trimming to generate mature 3'-end of 5.8S rRNA from tricistronic rRNA transcript (SSU-rRNA, 5.8S rRNA, LSU-rRNA)"/>
    <property type="evidence" value="ECO:0007669"/>
    <property type="project" value="TreeGrafter"/>
</dbReference>
<proteinExistence type="inferred from homology"/>
<keyword evidence="6" id="KW-0271">Exosome</keyword>
<comment type="subcellular location">
    <subcellularLocation>
        <location evidence="1">Cytoplasm</location>
    </subcellularLocation>
    <subcellularLocation>
        <location evidence="2">Nucleus</location>
        <location evidence="2">Nucleolus</location>
    </subcellularLocation>
</comment>
<evidence type="ECO:0000256" key="7">
    <source>
        <dbReference type="ARBA" id="ARBA00022884"/>
    </source>
</evidence>
<evidence type="ECO:0000259" key="11">
    <source>
        <dbReference type="Pfam" id="PF01138"/>
    </source>
</evidence>
<dbReference type="PANTHER" id="PTHR11097">
    <property type="entry name" value="EXOSOME COMPLEX EXONUCLEASE RIBOSOMAL RNA PROCESSING PROTEIN"/>
    <property type="match status" value="1"/>
</dbReference>
<keyword evidence="8" id="KW-0539">Nucleus</keyword>
<dbReference type="GO" id="GO:0034475">
    <property type="term" value="P:U4 snRNA 3'-end processing"/>
    <property type="evidence" value="ECO:0007669"/>
    <property type="project" value="TreeGrafter"/>
</dbReference>
<keyword evidence="7" id="KW-0694">RNA-binding</keyword>
<dbReference type="GO" id="GO:0000177">
    <property type="term" value="C:cytoplasmic exosome (RNase complex)"/>
    <property type="evidence" value="ECO:0007669"/>
    <property type="project" value="TreeGrafter"/>
</dbReference>
<dbReference type="SUPFAM" id="SSF55666">
    <property type="entry name" value="Ribonuclease PH domain 2-like"/>
    <property type="match status" value="1"/>
</dbReference>
<comment type="caution">
    <text evidence="12">The sequence shown here is derived from an EMBL/GenBank/DDBJ whole genome shotgun (WGS) entry which is preliminary data.</text>
</comment>
<dbReference type="Gene3D" id="3.30.230.70">
    <property type="entry name" value="GHMP Kinase, N-terminal domain"/>
    <property type="match status" value="1"/>
</dbReference>
<sequence>MPSADPIPVSAMPLVSPNALLYAHLKQTPPRRRSNRDPSEPRPIQLNVGSLTHCNGSSLVKVGATTIVCGVRAEILPVSEIPSFRVTKSSDQNRRKPVRRIDGGESSDDEDGYSPIQLYNLLVPNIELATGCSPKHPAGTAPSVEAQSISQRLLSLLHTSRLVKTSDLEIIYTPPKESQDLELGINADPEIKAYWTLYIDMMCISHGGSIFDAAWLALFAALRDCLLPQAWWDIDSEQVLCSAATEDAGKLELRGMPVPSSWGVFVPEERSLDMQNGDPERFWILMDTDAFEEESCKESGCITVDCSNNADSILRIEKSGGPVIEIEQLEQIAGFAKRRWQQWRDVLQTATGP</sequence>
<dbReference type="GO" id="GO:0071038">
    <property type="term" value="P:TRAMP-dependent tRNA surveillance pathway"/>
    <property type="evidence" value="ECO:0007669"/>
    <property type="project" value="TreeGrafter"/>
</dbReference>
<keyword evidence="4" id="KW-0963">Cytoplasm</keyword>
<comment type="similarity">
    <text evidence="3">Belongs to the RNase PH family.</text>
</comment>
<dbReference type="InterPro" id="IPR001247">
    <property type="entry name" value="ExoRNase_PH_dom1"/>
</dbReference>
<evidence type="ECO:0000256" key="8">
    <source>
        <dbReference type="ARBA" id="ARBA00023242"/>
    </source>
</evidence>
<evidence type="ECO:0000313" key="12">
    <source>
        <dbReference type="EMBL" id="EXJ62482.1"/>
    </source>
</evidence>
<dbReference type="HOGENOM" id="CLU_038194_5_0_1"/>
<dbReference type="InterPro" id="IPR027408">
    <property type="entry name" value="PNPase/RNase_PH_dom_sf"/>
</dbReference>